<dbReference type="AlphaFoldDB" id="A0A090E3I8"/>
<evidence type="ECO:0000256" key="1">
    <source>
        <dbReference type="SAM" id="MobiDB-lite"/>
    </source>
</evidence>
<gene>
    <name evidence="2" type="ORF">MPLDJ20_110378</name>
</gene>
<proteinExistence type="predicted"/>
<accession>A0A090E3I8</accession>
<dbReference type="Proteomes" id="UP000046373">
    <property type="component" value="Unassembled WGS sequence"/>
</dbReference>
<evidence type="ECO:0000313" key="3">
    <source>
        <dbReference type="Proteomes" id="UP000046373"/>
    </source>
</evidence>
<evidence type="ECO:0008006" key="4">
    <source>
        <dbReference type="Google" id="ProtNLM"/>
    </source>
</evidence>
<reference evidence="2 3" key="1">
    <citation type="submission" date="2014-08" db="EMBL/GenBank/DDBJ databases">
        <authorList>
            <person name="Moulin Lionel"/>
        </authorList>
    </citation>
    <scope>NUCLEOTIDE SEQUENCE [LARGE SCALE GENOMIC DNA]</scope>
</reference>
<dbReference type="GeneID" id="31888001"/>
<sequence>MADAYTRIADAIVPSVYAQYSFEEHVQSLEIYQAGILFSDPAISSKLSMGGRSVDMPGWKDLGNDPSEPVNDDPADSIEMKKIGSRREVAARNVRAQAWGVPDLTAILAGDDPQKLIVRRQTEYWQRANKLTLLGILKGVLADNVANDGGDLVRTTGASIVDTDIIEAAYLMGDRADKFRTIWMHSKQMKALKLADLIDYVPSSEQGGPLIPYYMGLRCVVDDDIPVAAGVYTAFMFKDKAILWNELPVSSEGGPLEFDRKPRQGHGGGVTEMVGRRHFVAHVPGTRFLDASTAGEFATDAELALAANWDRTASSVKSMSFIALKTTEA</sequence>
<evidence type="ECO:0000313" key="2">
    <source>
        <dbReference type="EMBL" id="CDX21373.1"/>
    </source>
</evidence>
<feature type="region of interest" description="Disordered" evidence="1">
    <location>
        <begin position="57"/>
        <end position="76"/>
    </location>
</feature>
<name>A0A090E3I8_MESPL</name>
<protein>
    <recommendedName>
        <fullName evidence="4">Coat protein</fullName>
    </recommendedName>
</protein>
<dbReference type="EMBL" id="CCNB01000003">
    <property type="protein sequence ID" value="CDX21373.1"/>
    <property type="molecule type" value="Genomic_DNA"/>
</dbReference>
<organism evidence="2 3">
    <name type="scientific">Mesorhizobium plurifarium</name>
    <dbReference type="NCBI Taxonomy" id="69974"/>
    <lineage>
        <taxon>Bacteria</taxon>
        <taxon>Pseudomonadati</taxon>
        <taxon>Pseudomonadota</taxon>
        <taxon>Alphaproteobacteria</taxon>
        <taxon>Hyphomicrobiales</taxon>
        <taxon>Phyllobacteriaceae</taxon>
        <taxon>Mesorhizobium</taxon>
    </lineage>
</organism>